<dbReference type="EMBL" id="CAUOFW020003523">
    <property type="protein sequence ID" value="CAK9160426.1"/>
    <property type="molecule type" value="Genomic_DNA"/>
</dbReference>
<comment type="caution">
    <text evidence="1">The sequence shown here is derived from an EMBL/GenBank/DDBJ whole genome shotgun (WGS) entry which is preliminary data.</text>
</comment>
<evidence type="ECO:0000313" key="1">
    <source>
        <dbReference type="EMBL" id="CAK9160426.1"/>
    </source>
</evidence>
<organism evidence="1 2">
    <name type="scientific">Ilex paraguariensis</name>
    <name type="common">yerba mate</name>
    <dbReference type="NCBI Taxonomy" id="185542"/>
    <lineage>
        <taxon>Eukaryota</taxon>
        <taxon>Viridiplantae</taxon>
        <taxon>Streptophyta</taxon>
        <taxon>Embryophyta</taxon>
        <taxon>Tracheophyta</taxon>
        <taxon>Spermatophyta</taxon>
        <taxon>Magnoliopsida</taxon>
        <taxon>eudicotyledons</taxon>
        <taxon>Gunneridae</taxon>
        <taxon>Pentapetalae</taxon>
        <taxon>asterids</taxon>
        <taxon>campanulids</taxon>
        <taxon>Aquifoliales</taxon>
        <taxon>Aquifoliaceae</taxon>
        <taxon>Ilex</taxon>
    </lineage>
</organism>
<accession>A0ABC8STB5</accession>
<keyword evidence="2" id="KW-1185">Reference proteome</keyword>
<gene>
    <name evidence="1" type="ORF">ILEXP_LOCUS29187</name>
</gene>
<reference evidence="1 2" key="1">
    <citation type="submission" date="2024-02" db="EMBL/GenBank/DDBJ databases">
        <authorList>
            <person name="Vignale AGUSTIN F."/>
            <person name="Sosa J E."/>
            <person name="Modenutti C."/>
        </authorList>
    </citation>
    <scope>NUCLEOTIDE SEQUENCE [LARGE SCALE GENOMIC DNA]</scope>
</reference>
<evidence type="ECO:0000313" key="2">
    <source>
        <dbReference type="Proteomes" id="UP001642360"/>
    </source>
</evidence>
<protein>
    <submittedName>
        <fullName evidence="1">Uncharacterized protein</fullName>
    </submittedName>
</protein>
<sequence>QVTGGSSVALHNSDVAKREGWFSAPALDGPVSIPNIKAEGRTTVFAALIILNNGSAVLLHDCPSLSRPFQVIV</sequence>
<name>A0ABC8STB5_9AQUA</name>
<dbReference type="AlphaFoldDB" id="A0ABC8STB5"/>
<dbReference type="Proteomes" id="UP001642360">
    <property type="component" value="Unassembled WGS sequence"/>
</dbReference>
<feature type="non-terminal residue" evidence="1">
    <location>
        <position position="1"/>
    </location>
</feature>
<proteinExistence type="predicted"/>